<reference evidence="2 3" key="1">
    <citation type="submission" date="2018-08" db="EMBL/GenBank/DDBJ databases">
        <title>Meiothermus luteus KCTC 52599 genome sequencing project.</title>
        <authorList>
            <person name="Da Costa M.S."/>
            <person name="Albuquerque L."/>
            <person name="Raposo P."/>
            <person name="Froufe H.J.C."/>
            <person name="Barroso C.S."/>
            <person name="Egas C."/>
        </authorList>
    </citation>
    <scope>NUCLEOTIDE SEQUENCE [LARGE SCALE GENOMIC DNA]</scope>
    <source>
        <strain evidence="2 3">KCTC 52599</strain>
    </source>
</reference>
<evidence type="ECO:0000313" key="3">
    <source>
        <dbReference type="Proteomes" id="UP000265800"/>
    </source>
</evidence>
<comment type="caution">
    <text evidence="2">The sequence shown here is derived from an EMBL/GenBank/DDBJ whole genome shotgun (WGS) entry which is preliminary data.</text>
</comment>
<dbReference type="EC" id="3.1.-.-" evidence="2"/>
<proteinExistence type="predicted"/>
<dbReference type="RefSeq" id="WP_119360517.1">
    <property type="nucleotide sequence ID" value="NZ_QWKZ01000065.1"/>
</dbReference>
<dbReference type="EMBL" id="QWKZ01000065">
    <property type="protein sequence ID" value="RIH84192.1"/>
    <property type="molecule type" value="Genomic_DNA"/>
</dbReference>
<dbReference type="InterPro" id="IPR002925">
    <property type="entry name" value="Dienelactn_hydro"/>
</dbReference>
<dbReference type="GO" id="GO:0016787">
    <property type="term" value="F:hydrolase activity"/>
    <property type="evidence" value="ECO:0007669"/>
    <property type="project" value="UniProtKB-KW"/>
</dbReference>
<keyword evidence="3" id="KW-1185">Reference proteome</keyword>
<dbReference type="AlphaFoldDB" id="A0A399ENZ0"/>
<dbReference type="Gene3D" id="3.40.50.1820">
    <property type="entry name" value="alpha/beta hydrolase"/>
    <property type="match status" value="1"/>
</dbReference>
<dbReference type="SUPFAM" id="SSF53474">
    <property type="entry name" value="alpha/beta-Hydrolases"/>
    <property type="match status" value="1"/>
</dbReference>
<feature type="domain" description="Dienelactone hydrolase" evidence="1">
    <location>
        <begin position="98"/>
        <end position="191"/>
    </location>
</feature>
<name>A0A399ENZ0_9DEIN</name>
<gene>
    <name evidence="2" type="primary">mhqD</name>
    <name evidence="2" type="ORF">Mlute_01956</name>
</gene>
<organism evidence="2 3">
    <name type="scientific">Meiothermus luteus</name>
    <dbReference type="NCBI Taxonomy" id="2026184"/>
    <lineage>
        <taxon>Bacteria</taxon>
        <taxon>Thermotogati</taxon>
        <taxon>Deinococcota</taxon>
        <taxon>Deinococci</taxon>
        <taxon>Thermales</taxon>
        <taxon>Thermaceae</taxon>
        <taxon>Meiothermus</taxon>
    </lineage>
</organism>
<protein>
    <submittedName>
        <fullName evidence="2">Putative hydrolase MhqD</fullName>
        <ecNumber evidence="2">3.1.-.-</ecNumber>
    </submittedName>
</protein>
<sequence>MSGLSFVHRFEPGPRPCLLLLLHGTGGNEDDLVPLAQRLAPGVPLLAPRGKVLENGAPRFFRRLAPGVFDEADLRVQAADLAAFVGAAQGHYGLEGLPVYAMGYSNGANMAAALLLLHPSLLEGALLLRPVLPLRPHPLPDLSGKAVYVAAGEKDPWAPRERVEALLESLERAGARVEAAWWPAGHALETPELAAARAWLARRLP</sequence>
<evidence type="ECO:0000313" key="2">
    <source>
        <dbReference type="EMBL" id="RIH84192.1"/>
    </source>
</evidence>
<dbReference type="OrthoDB" id="9796570at2"/>
<evidence type="ECO:0000259" key="1">
    <source>
        <dbReference type="Pfam" id="PF01738"/>
    </source>
</evidence>
<accession>A0A399ENZ0</accession>
<dbReference type="Proteomes" id="UP000265800">
    <property type="component" value="Unassembled WGS sequence"/>
</dbReference>
<dbReference type="InterPro" id="IPR029058">
    <property type="entry name" value="AB_hydrolase_fold"/>
</dbReference>
<dbReference type="Pfam" id="PF01738">
    <property type="entry name" value="DLH"/>
    <property type="match status" value="1"/>
</dbReference>
<keyword evidence="2" id="KW-0378">Hydrolase</keyword>